<dbReference type="AlphaFoldDB" id="A0A318GUJ0"/>
<comment type="caution">
    <text evidence="5">The sequence shown here is derived from an EMBL/GenBank/DDBJ whole genome shotgun (WGS) entry which is preliminary data.</text>
</comment>
<dbReference type="PRINTS" id="PR00991">
    <property type="entry name" value="6PFRUCTKNASE"/>
</dbReference>
<dbReference type="PROSITE" id="PS00175">
    <property type="entry name" value="PG_MUTASE"/>
    <property type="match status" value="1"/>
</dbReference>
<organism evidence="5 6">
    <name type="scientific">Sphaerotilus hippei</name>
    <dbReference type="NCBI Taxonomy" id="744406"/>
    <lineage>
        <taxon>Bacteria</taxon>
        <taxon>Pseudomonadati</taxon>
        <taxon>Pseudomonadota</taxon>
        <taxon>Betaproteobacteria</taxon>
        <taxon>Burkholderiales</taxon>
        <taxon>Sphaerotilaceae</taxon>
        <taxon>Sphaerotilus</taxon>
    </lineage>
</organism>
<name>A0A318GUJ0_9BURK</name>
<dbReference type="InterPro" id="IPR050275">
    <property type="entry name" value="PGM_Phosphatase"/>
</dbReference>
<dbReference type="GO" id="GO:0005524">
    <property type="term" value="F:ATP binding"/>
    <property type="evidence" value="ECO:0007669"/>
    <property type="project" value="InterPro"/>
</dbReference>
<feature type="binding site" evidence="4">
    <location>
        <position position="56"/>
    </location>
    <ligand>
        <name>substrate</name>
    </ligand>
</feature>
<dbReference type="InterPro" id="IPR003094">
    <property type="entry name" value="6Pfruct_kin"/>
</dbReference>
<dbReference type="EMBL" id="QJJS01000032">
    <property type="protein sequence ID" value="PXW91570.1"/>
    <property type="molecule type" value="Genomic_DNA"/>
</dbReference>
<dbReference type="Pfam" id="PF00300">
    <property type="entry name" value="His_Phos_1"/>
    <property type="match status" value="1"/>
</dbReference>
<dbReference type="SMART" id="SM00855">
    <property type="entry name" value="PGAM"/>
    <property type="match status" value="1"/>
</dbReference>
<reference evidence="5 6" key="1">
    <citation type="submission" date="2018-05" db="EMBL/GenBank/DDBJ databases">
        <title>Genomic Encyclopedia of Type Strains, Phase IV (KMG-IV): sequencing the most valuable type-strain genomes for metagenomic binning, comparative biology and taxonomic classification.</title>
        <authorList>
            <person name="Goeker M."/>
        </authorList>
    </citation>
    <scope>NUCLEOTIDE SEQUENCE [LARGE SCALE GENOMIC DNA]</scope>
    <source>
        <strain evidence="5 6">DSM 566</strain>
    </source>
</reference>
<dbReference type="PIRSF" id="PIRSF000709">
    <property type="entry name" value="6PFK_2-Ptase"/>
    <property type="match status" value="1"/>
</dbReference>
<dbReference type="OrthoDB" id="9783269at2"/>
<accession>A0A318GUJ0</accession>
<protein>
    <submittedName>
        <fullName evidence="5">Alpha-ribazole phosphatase/probable phosphoglycerate mutase</fullName>
    </submittedName>
</protein>
<dbReference type="PANTHER" id="PTHR48100">
    <property type="entry name" value="BROAD-SPECIFICITY PHOSPHATASE YOR283W-RELATED"/>
    <property type="match status" value="1"/>
</dbReference>
<dbReference type="RefSeq" id="WP_110402570.1">
    <property type="nucleotide sequence ID" value="NZ_QJJS01000032.1"/>
</dbReference>
<keyword evidence="6" id="KW-1185">Reference proteome</keyword>
<gene>
    <name evidence="5" type="ORF">C7444_13214</name>
</gene>
<evidence type="ECO:0000313" key="6">
    <source>
        <dbReference type="Proteomes" id="UP000247811"/>
    </source>
</evidence>
<sequence>MKLYLARHGETDLNIDDRYQGSSDAPLNARGRAQAEALAAALPPDITRIVASPLQRARQTAEPVARARGLPVQLMAALREKDFGVFDGLTPAEVAERHPVPWAEGVLTSWDRPPPGGESTRAVVQRVSAALDELRRLPDDEVLLLVVHGFVVRALRFVLDGLDEADFFVAPRLENAAFLVRELPRGRGDR</sequence>
<dbReference type="Gene3D" id="3.40.50.1240">
    <property type="entry name" value="Phosphoglycerate mutase-like"/>
    <property type="match status" value="1"/>
</dbReference>
<feature type="active site" description="Proton donor/acceptor" evidence="3">
    <location>
        <position position="80"/>
    </location>
</feature>
<proteinExistence type="predicted"/>
<keyword evidence="2" id="KW-0413">Isomerase</keyword>
<feature type="active site" description="Tele-phosphohistidine intermediate" evidence="3">
    <location>
        <position position="8"/>
    </location>
</feature>
<dbReference type="InterPro" id="IPR001345">
    <property type="entry name" value="PG/BPGM_mutase_AS"/>
</dbReference>
<evidence type="ECO:0000313" key="5">
    <source>
        <dbReference type="EMBL" id="PXW91570.1"/>
    </source>
</evidence>
<dbReference type="SUPFAM" id="SSF53254">
    <property type="entry name" value="Phosphoglycerate mutase-like"/>
    <property type="match status" value="1"/>
</dbReference>
<dbReference type="InterPro" id="IPR029033">
    <property type="entry name" value="His_PPase_superfam"/>
</dbReference>
<evidence type="ECO:0000256" key="4">
    <source>
        <dbReference type="PIRSR" id="PIRSR613078-2"/>
    </source>
</evidence>
<dbReference type="GO" id="GO:0016791">
    <property type="term" value="F:phosphatase activity"/>
    <property type="evidence" value="ECO:0007669"/>
    <property type="project" value="TreeGrafter"/>
</dbReference>
<evidence type="ECO:0000256" key="3">
    <source>
        <dbReference type="PIRSR" id="PIRSR613078-1"/>
    </source>
</evidence>
<evidence type="ECO:0000256" key="2">
    <source>
        <dbReference type="ARBA" id="ARBA00023235"/>
    </source>
</evidence>
<dbReference type="GO" id="GO:0005737">
    <property type="term" value="C:cytoplasm"/>
    <property type="evidence" value="ECO:0007669"/>
    <property type="project" value="TreeGrafter"/>
</dbReference>
<dbReference type="Proteomes" id="UP000247811">
    <property type="component" value="Unassembled WGS sequence"/>
</dbReference>
<dbReference type="PANTHER" id="PTHR48100:SF1">
    <property type="entry name" value="HISTIDINE PHOSPHATASE FAMILY PROTEIN-RELATED"/>
    <property type="match status" value="1"/>
</dbReference>
<evidence type="ECO:0000256" key="1">
    <source>
        <dbReference type="ARBA" id="ARBA00023152"/>
    </source>
</evidence>
<dbReference type="GO" id="GO:0006003">
    <property type="term" value="P:fructose 2,6-bisphosphate metabolic process"/>
    <property type="evidence" value="ECO:0007669"/>
    <property type="project" value="InterPro"/>
</dbReference>
<dbReference type="CDD" id="cd07067">
    <property type="entry name" value="HP_PGM_like"/>
    <property type="match status" value="1"/>
</dbReference>
<dbReference type="InterPro" id="IPR013078">
    <property type="entry name" value="His_Pase_superF_clade-1"/>
</dbReference>
<keyword evidence="1" id="KW-0324">Glycolysis</keyword>
<feature type="binding site" evidence="4">
    <location>
        <begin position="7"/>
        <end position="14"/>
    </location>
    <ligand>
        <name>substrate</name>
    </ligand>
</feature>